<dbReference type="GO" id="GO:0005737">
    <property type="term" value="C:cytoplasm"/>
    <property type="evidence" value="ECO:0007669"/>
    <property type="project" value="TreeGrafter"/>
</dbReference>
<accession>A0A199V3U8</accession>
<dbReference type="AlphaFoldDB" id="A0A199V3U8"/>
<feature type="region of interest" description="Disordered" evidence="5">
    <location>
        <begin position="290"/>
        <end position="318"/>
    </location>
</feature>
<sequence length="562" mass="63443">MKELLDRTKVVVRQLPPSISQQALMEQIDGRFAGRYDWACFCPGKNSQKNQRSSRAYLNFRRPEDVVEFAEFFNGHTFVNEKGVNFKAIVEFAPSQHVPKACIKKDGREGTILKDPDYLAFLELLSKPVENLPSAEIQYERREAEKAGAAKETPIVTPLMVYVRQKRAAKCGPQRASGSTRLSRRASGIPTNSSSPSKRGSDRRRISSSMYVLRDRTRNEKSKERPTFILLPRREEQPVKDKSIAVASASAIETMENDIAGSNEAIYGSSGAAEAGKNKVVFLKGREREGYHASRGSPVHHDVTSSVRSSTASTAKQDQCLDPTGKIIRSILLNKEGKIQSICSEKDKRPPRPPSMRSILKDPVSSHPSYASVSDNDDKRYYDEKISVGSLSIYEKHDRRSRNKDRPDRGVWTPRRSEKSRSIDGTLSPSSDPAQAYSDSSDRGSLYQQATGIKDDCLSVQNAHIRHDTVSRREDFKSYGSGRISPQLENVTVGHRVVQRKWKDLWVYLKENIRDEVLLAMVPMRDKYGFRSQAQHHDHVNICFFETVVKLILRLTLLSINL</sequence>
<comment type="similarity">
    <text evidence="2">Belongs to the RENT3 family.</text>
</comment>
<feature type="region of interest" description="Disordered" evidence="5">
    <location>
        <begin position="170"/>
        <end position="225"/>
    </location>
</feature>
<evidence type="ECO:0000256" key="1">
    <source>
        <dbReference type="ARBA" id="ARBA00004123"/>
    </source>
</evidence>
<dbReference type="Pfam" id="PF03467">
    <property type="entry name" value="Smg4_UPF3"/>
    <property type="match status" value="1"/>
</dbReference>
<dbReference type="STRING" id="4615.A0A199V3U8"/>
<evidence type="ECO:0000256" key="3">
    <source>
        <dbReference type="ARBA" id="ARBA00023161"/>
    </source>
</evidence>
<dbReference type="InterPro" id="IPR012677">
    <property type="entry name" value="Nucleotide-bd_a/b_plait_sf"/>
</dbReference>
<dbReference type="PANTHER" id="PTHR13112:SF0">
    <property type="entry name" value="FI21285P1"/>
    <property type="match status" value="1"/>
</dbReference>
<dbReference type="SUPFAM" id="SSF54928">
    <property type="entry name" value="RNA-binding domain, RBD"/>
    <property type="match status" value="1"/>
</dbReference>
<feature type="compositionally biased region" description="Polar residues" evidence="5">
    <location>
        <begin position="423"/>
        <end position="439"/>
    </location>
</feature>
<feature type="domain" description="UPF3" evidence="6">
    <location>
        <begin position="7"/>
        <end position="168"/>
    </location>
</feature>
<dbReference type="GO" id="GO:0000184">
    <property type="term" value="P:nuclear-transcribed mRNA catabolic process, nonsense-mediated decay"/>
    <property type="evidence" value="ECO:0007669"/>
    <property type="project" value="UniProtKB-KW"/>
</dbReference>
<feature type="compositionally biased region" description="Basic and acidic residues" evidence="5">
    <location>
        <begin position="396"/>
        <end position="422"/>
    </location>
</feature>
<dbReference type="Gene3D" id="3.30.70.330">
    <property type="match status" value="1"/>
</dbReference>
<evidence type="ECO:0000313" key="7">
    <source>
        <dbReference type="EMBL" id="OAY71653.1"/>
    </source>
</evidence>
<feature type="compositionally biased region" description="Low complexity" evidence="5">
    <location>
        <begin position="304"/>
        <end position="315"/>
    </location>
</feature>
<evidence type="ECO:0000256" key="4">
    <source>
        <dbReference type="ARBA" id="ARBA00023242"/>
    </source>
</evidence>
<dbReference type="GO" id="GO:0045727">
    <property type="term" value="P:positive regulation of translation"/>
    <property type="evidence" value="ECO:0007669"/>
    <property type="project" value="TreeGrafter"/>
</dbReference>
<dbReference type="PANTHER" id="PTHR13112">
    <property type="entry name" value="UPF3 REGULATOR OF NONSENSE TRANSCRIPTS-LIKE PROTEIN"/>
    <property type="match status" value="1"/>
</dbReference>
<comment type="subcellular location">
    <subcellularLocation>
        <location evidence="1">Nucleus</location>
    </subcellularLocation>
</comment>
<feature type="compositionally biased region" description="Basic and acidic residues" evidence="5">
    <location>
        <begin position="213"/>
        <end position="225"/>
    </location>
</feature>
<dbReference type="CDD" id="cd12455">
    <property type="entry name" value="RRM_like_Smg4_UPF3"/>
    <property type="match status" value="1"/>
</dbReference>
<comment type="caution">
    <text evidence="7">The sequence shown here is derived from an EMBL/GenBank/DDBJ whole genome shotgun (WGS) entry which is preliminary data.</text>
</comment>
<dbReference type="Proteomes" id="UP000092600">
    <property type="component" value="Unassembled WGS sequence"/>
</dbReference>
<dbReference type="EMBL" id="LSRQ01003366">
    <property type="protein sequence ID" value="OAY71653.1"/>
    <property type="molecule type" value="Genomic_DNA"/>
</dbReference>
<dbReference type="InterPro" id="IPR039722">
    <property type="entry name" value="Upf3"/>
</dbReference>
<evidence type="ECO:0000256" key="2">
    <source>
        <dbReference type="ARBA" id="ARBA00005991"/>
    </source>
</evidence>
<keyword evidence="3" id="KW-0866">Nonsense-mediated mRNA decay</keyword>
<name>A0A199V3U8_ANACO</name>
<evidence type="ECO:0000313" key="8">
    <source>
        <dbReference type="Proteomes" id="UP000092600"/>
    </source>
</evidence>
<gene>
    <name evidence="7" type="ORF">ACMD2_10578</name>
</gene>
<proteinExistence type="inferred from homology"/>
<evidence type="ECO:0000256" key="5">
    <source>
        <dbReference type="SAM" id="MobiDB-lite"/>
    </source>
</evidence>
<keyword evidence="4" id="KW-0539">Nucleus</keyword>
<feature type="compositionally biased region" description="Polar residues" evidence="5">
    <location>
        <begin position="189"/>
        <end position="198"/>
    </location>
</feature>
<feature type="region of interest" description="Disordered" evidence="5">
    <location>
        <begin position="396"/>
        <end position="445"/>
    </location>
</feature>
<dbReference type="FunFam" id="3.30.70.330:FF:000255">
    <property type="entry name" value="Regulator of nonsense transcripts UPF3"/>
    <property type="match status" value="1"/>
</dbReference>
<dbReference type="GO" id="GO:0003729">
    <property type="term" value="F:mRNA binding"/>
    <property type="evidence" value="ECO:0007669"/>
    <property type="project" value="TreeGrafter"/>
</dbReference>
<protein>
    <submittedName>
        <fullName evidence="7">Regulator of nonsense transcripts UPF3</fullName>
    </submittedName>
</protein>
<organism evidence="7 8">
    <name type="scientific">Ananas comosus</name>
    <name type="common">Pineapple</name>
    <name type="synonym">Ananas ananas</name>
    <dbReference type="NCBI Taxonomy" id="4615"/>
    <lineage>
        <taxon>Eukaryota</taxon>
        <taxon>Viridiplantae</taxon>
        <taxon>Streptophyta</taxon>
        <taxon>Embryophyta</taxon>
        <taxon>Tracheophyta</taxon>
        <taxon>Spermatophyta</taxon>
        <taxon>Magnoliopsida</taxon>
        <taxon>Liliopsida</taxon>
        <taxon>Poales</taxon>
        <taxon>Bromeliaceae</taxon>
        <taxon>Bromelioideae</taxon>
        <taxon>Ananas</taxon>
    </lineage>
</organism>
<reference evidence="7 8" key="1">
    <citation type="journal article" date="2016" name="DNA Res.">
        <title>The draft genome of MD-2 pineapple using hybrid error correction of long reads.</title>
        <authorList>
            <person name="Redwan R.M."/>
            <person name="Saidin A."/>
            <person name="Kumar S.V."/>
        </authorList>
    </citation>
    <scope>NUCLEOTIDE SEQUENCE [LARGE SCALE GENOMIC DNA]</scope>
    <source>
        <strain evidence="8">cv. MD2</strain>
        <tissue evidence="7">Leaf</tissue>
    </source>
</reference>
<dbReference type="InterPro" id="IPR005120">
    <property type="entry name" value="UPF3_dom"/>
</dbReference>
<feature type="region of interest" description="Disordered" evidence="5">
    <location>
        <begin position="342"/>
        <end position="378"/>
    </location>
</feature>
<dbReference type="GO" id="GO:0005730">
    <property type="term" value="C:nucleolus"/>
    <property type="evidence" value="ECO:0007669"/>
    <property type="project" value="TreeGrafter"/>
</dbReference>
<evidence type="ECO:0000259" key="6">
    <source>
        <dbReference type="Pfam" id="PF03467"/>
    </source>
</evidence>
<dbReference type="InterPro" id="IPR035979">
    <property type="entry name" value="RBD_domain_sf"/>
</dbReference>